<feature type="chain" id="PRO_5017193703" evidence="1">
    <location>
        <begin position="20"/>
        <end position="121"/>
    </location>
</feature>
<accession>A0A397UVI6</accession>
<dbReference type="OrthoDB" id="2367106at2759"/>
<organism evidence="2 3">
    <name type="scientific">Gigaspora rosea</name>
    <dbReference type="NCBI Taxonomy" id="44941"/>
    <lineage>
        <taxon>Eukaryota</taxon>
        <taxon>Fungi</taxon>
        <taxon>Fungi incertae sedis</taxon>
        <taxon>Mucoromycota</taxon>
        <taxon>Glomeromycotina</taxon>
        <taxon>Glomeromycetes</taxon>
        <taxon>Diversisporales</taxon>
        <taxon>Gigasporaceae</taxon>
        <taxon>Gigaspora</taxon>
    </lineage>
</organism>
<reference evidence="2 3" key="1">
    <citation type="submission" date="2018-06" db="EMBL/GenBank/DDBJ databases">
        <title>Comparative genomics reveals the genomic features of Rhizophagus irregularis, R. cerebriforme, R. diaphanum and Gigaspora rosea, and their symbiotic lifestyle signature.</title>
        <authorList>
            <person name="Morin E."/>
            <person name="San Clemente H."/>
            <person name="Chen E.C.H."/>
            <person name="De La Providencia I."/>
            <person name="Hainaut M."/>
            <person name="Kuo A."/>
            <person name="Kohler A."/>
            <person name="Murat C."/>
            <person name="Tang N."/>
            <person name="Roy S."/>
            <person name="Loubradou J."/>
            <person name="Henrissat B."/>
            <person name="Grigoriev I.V."/>
            <person name="Corradi N."/>
            <person name="Roux C."/>
            <person name="Martin F.M."/>
        </authorList>
    </citation>
    <scope>NUCLEOTIDE SEQUENCE [LARGE SCALE GENOMIC DNA]</scope>
    <source>
        <strain evidence="2 3">DAOM 194757</strain>
    </source>
</reference>
<comment type="caution">
    <text evidence="2">The sequence shown here is derived from an EMBL/GenBank/DDBJ whole genome shotgun (WGS) entry which is preliminary data.</text>
</comment>
<evidence type="ECO:0000313" key="2">
    <source>
        <dbReference type="EMBL" id="RIB14145.1"/>
    </source>
</evidence>
<protein>
    <submittedName>
        <fullName evidence="2">Uncharacterized protein</fullName>
    </submittedName>
</protein>
<proteinExistence type="predicted"/>
<evidence type="ECO:0000313" key="3">
    <source>
        <dbReference type="Proteomes" id="UP000266673"/>
    </source>
</evidence>
<feature type="signal peptide" evidence="1">
    <location>
        <begin position="1"/>
        <end position="19"/>
    </location>
</feature>
<dbReference type="EMBL" id="QKWP01000859">
    <property type="protein sequence ID" value="RIB14145.1"/>
    <property type="molecule type" value="Genomic_DNA"/>
</dbReference>
<keyword evidence="3" id="KW-1185">Reference proteome</keyword>
<dbReference type="AlphaFoldDB" id="A0A397UVI6"/>
<dbReference type="Proteomes" id="UP000266673">
    <property type="component" value="Unassembled WGS sequence"/>
</dbReference>
<name>A0A397UVI6_9GLOM</name>
<evidence type="ECO:0000256" key="1">
    <source>
        <dbReference type="SAM" id="SignalP"/>
    </source>
</evidence>
<gene>
    <name evidence="2" type="ORF">C2G38_2096670</name>
</gene>
<keyword evidence="1" id="KW-0732">Signal</keyword>
<sequence>MKKFGLFLLGLAFLTIVSASPLAHSTYSKRYPFDNCYGTGVTCNVTCNNCNGEYAQHCNYPYTLSTCLAKVVIDETCLPSVGTVGCIVNCGPTCQLVCDSCSRDTDPMYQGHPKCDASSCR</sequence>